<dbReference type="AlphaFoldDB" id="A0A6L7HX54"/>
<accession>A0A6L7HX54</accession>
<sequence>MAVFLLWCNIEVLLRLHKYHHKIQEPWPDKLGFIRASWGPLKHIKGLNNDAYNAIFNGPKSLWKRRNEIAHTGKFIEEHDVAHFVEYANFVIDNLNSNLPKREDFLAKKKRSDAQKNRKKK</sequence>
<protein>
    <recommendedName>
        <fullName evidence="3">RiboL-PSP-HEPN domain-containing protein</fullName>
    </recommendedName>
</protein>
<comment type="caution">
    <text evidence="1">The sequence shown here is derived from an EMBL/GenBank/DDBJ whole genome shotgun (WGS) entry which is preliminary data.</text>
</comment>
<gene>
    <name evidence="1" type="ORF">GNT65_09165</name>
</gene>
<name>A0A6L7HX54_9GAMM</name>
<dbReference type="Proteomes" id="UP000474778">
    <property type="component" value="Unassembled WGS sequence"/>
</dbReference>
<evidence type="ECO:0000313" key="2">
    <source>
        <dbReference type="Proteomes" id="UP000474778"/>
    </source>
</evidence>
<dbReference type="RefSeq" id="WP_160795446.1">
    <property type="nucleotide sequence ID" value="NZ_WRPA01000006.1"/>
</dbReference>
<evidence type="ECO:0000313" key="1">
    <source>
        <dbReference type="EMBL" id="MXR68835.1"/>
    </source>
</evidence>
<reference evidence="1 2" key="1">
    <citation type="submission" date="2019-12" db="EMBL/GenBank/DDBJ databases">
        <title>Shewanella insulae sp. nov., isolated from a tidal flat.</title>
        <authorList>
            <person name="Yoon J.-H."/>
        </authorList>
    </citation>
    <scope>NUCLEOTIDE SEQUENCE [LARGE SCALE GENOMIC DNA]</scope>
    <source>
        <strain evidence="1 2">JBTF-M18</strain>
    </source>
</reference>
<dbReference type="EMBL" id="WRPA01000006">
    <property type="protein sequence ID" value="MXR68835.1"/>
    <property type="molecule type" value="Genomic_DNA"/>
</dbReference>
<organism evidence="1 2">
    <name type="scientific">Shewanella insulae</name>
    <dbReference type="NCBI Taxonomy" id="2681496"/>
    <lineage>
        <taxon>Bacteria</taxon>
        <taxon>Pseudomonadati</taxon>
        <taxon>Pseudomonadota</taxon>
        <taxon>Gammaproteobacteria</taxon>
        <taxon>Alteromonadales</taxon>
        <taxon>Shewanellaceae</taxon>
        <taxon>Shewanella</taxon>
    </lineage>
</organism>
<keyword evidence="2" id="KW-1185">Reference proteome</keyword>
<evidence type="ECO:0008006" key="3">
    <source>
        <dbReference type="Google" id="ProtNLM"/>
    </source>
</evidence>
<proteinExistence type="predicted"/>